<dbReference type="EMBL" id="BMAV01023816">
    <property type="protein sequence ID" value="GFY80136.1"/>
    <property type="molecule type" value="Genomic_DNA"/>
</dbReference>
<evidence type="ECO:0000313" key="3">
    <source>
        <dbReference type="Proteomes" id="UP000886998"/>
    </source>
</evidence>
<feature type="region of interest" description="Disordered" evidence="1">
    <location>
        <begin position="1"/>
        <end position="29"/>
    </location>
</feature>
<comment type="caution">
    <text evidence="2">The sequence shown here is derived from an EMBL/GenBank/DDBJ whole genome shotgun (WGS) entry which is preliminary data.</text>
</comment>
<dbReference type="OrthoDB" id="6466693at2759"/>
<protein>
    <submittedName>
        <fullName evidence="2">Uncharacterized protein</fullName>
    </submittedName>
</protein>
<sequence>MPRPSQDLQPASKWREGVPGRNGRCTSGVHTPGRITLGVKAIPLCSVKVSRHYGLSQFSAFGAPGPWINLSCLFSITMKPNPNSSFNTASPRAQVNQVHVRGLGRGLPIN</sequence>
<evidence type="ECO:0000313" key="2">
    <source>
        <dbReference type="EMBL" id="GFY80136.1"/>
    </source>
</evidence>
<evidence type="ECO:0000256" key="1">
    <source>
        <dbReference type="SAM" id="MobiDB-lite"/>
    </source>
</evidence>
<keyword evidence="3" id="KW-1185">Reference proteome</keyword>
<dbReference type="Proteomes" id="UP000886998">
    <property type="component" value="Unassembled WGS sequence"/>
</dbReference>
<accession>A0A8X7CT50</accession>
<gene>
    <name evidence="2" type="ORF">TNIN_245751</name>
</gene>
<organism evidence="2 3">
    <name type="scientific">Trichonephila inaurata madagascariensis</name>
    <dbReference type="NCBI Taxonomy" id="2747483"/>
    <lineage>
        <taxon>Eukaryota</taxon>
        <taxon>Metazoa</taxon>
        <taxon>Ecdysozoa</taxon>
        <taxon>Arthropoda</taxon>
        <taxon>Chelicerata</taxon>
        <taxon>Arachnida</taxon>
        <taxon>Araneae</taxon>
        <taxon>Araneomorphae</taxon>
        <taxon>Entelegynae</taxon>
        <taxon>Araneoidea</taxon>
        <taxon>Nephilidae</taxon>
        <taxon>Trichonephila</taxon>
        <taxon>Trichonephila inaurata</taxon>
    </lineage>
</organism>
<proteinExistence type="predicted"/>
<name>A0A8X7CT50_9ARAC</name>
<dbReference type="AlphaFoldDB" id="A0A8X7CT50"/>
<reference evidence="2" key="1">
    <citation type="submission" date="2020-08" db="EMBL/GenBank/DDBJ databases">
        <title>Multicomponent nature underlies the extraordinary mechanical properties of spider dragline silk.</title>
        <authorList>
            <person name="Kono N."/>
            <person name="Nakamura H."/>
            <person name="Mori M."/>
            <person name="Yoshida Y."/>
            <person name="Ohtoshi R."/>
            <person name="Malay A.D."/>
            <person name="Moran D.A.P."/>
            <person name="Tomita M."/>
            <person name="Numata K."/>
            <person name="Arakawa K."/>
        </authorList>
    </citation>
    <scope>NUCLEOTIDE SEQUENCE</scope>
</reference>